<sequence length="131" mass="15081">MSISEIGILLVIYSGLMTFFLVPFQRQKNVAAQTQTSLTFQTVFKNHLVNMIFHRKALFAYLLFGFTLCIIWFGYDAEEVHYNAHSGYPSISTDFQALFVMGLTIIYSIVLCLFLALIRTVKTIKPKNRNR</sequence>
<gene>
    <name evidence="2" type="ORF">J2S07_003988</name>
</gene>
<keyword evidence="1" id="KW-0472">Membrane</keyword>
<keyword evidence="3" id="KW-1185">Reference proteome</keyword>
<comment type="caution">
    <text evidence="2">The sequence shown here is derived from an EMBL/GenBank/DDBJ whole genome shotgun (WGS) entry which is preliminary data.</text>
</comment>
<proteinExistence type="predicted"/>
<evidence type="ECO:0000313" key="3">
    <source>
        <dbReference type="Proteomes" id="UP001231362"/>
    </source>
</evidence>
<accession>A0ABT9V9K0</accession>
<name>A0ABT9V9K0_9BACL</name>
<keyword evidence="1" id="KW-1133">Transmembrane helix</keyword>
<keyword evidence="1" id="KW-0812">Transmembrane</keyword>
<dbReference type="EMBL" id="JAUSTU010000033">
    <property type="protein sequence ID" value="MDQ0157643.1"/>
    <property type="molecule type" value="Genomic_DNA"/>
</dbReference>
<feature type="transmembrane region" description="Helical" evidence="1">
    <location>
        <begin position="58"/>
        <end position="75"/>
    </location>
</feature>
<evidence type="ECO:0000256" key="1">
    <source>
        <dbReference type="SAM" id="Phobius"/>
    </source>
</evidence>
<protein>
    <submittedName>
        <fullName evidence="2">Cytochrome bd-type quinol oxidase subunit 2</fullName>
    </submittedName>
</protein>
<organism evidence="2 3">
    <name type="scientific">Anoxybacillus andreesenii</name>
    <dbReference type="NCBI Taxonomy" id="1325932"/>
    <lineage>
        <taxon>Bacteria</taxon>
        <taxon>Bacillati</taxon>
        <taxon>Bacillota</taxon>
        <taxon>Bacilli</taxon>
        <taxon>Bacillales</taxon>
        <taxon>Anoxybacillaceae</taxon>
        <taxon>Anoxybacillus</taxon>
    </lineage>
</organism>
<dbReference type="Proteomes" id="UP001231362">
    <property type="component" value="Unassembled WGS sequence"/>
</dbReference>
<feature type="transmembrane region" description="Helical" evidence="1">
    <location>
        <begin position="6"/>
        <end position="24"/>
    </location>
</feature>
<evidence type="ECO:0000313" key="2">
    <source>
        <dbReference type="EMBL" id="MDQ0157643.1"/>
    </source>
</evidence>
<feature type="transmembrane region" description="Helical" evidence="1">
    <location>
        <begin position="95"/>
        <end position="118"/>
    </location>
</feature>
<reference evidence="2 3" key="1">
    <citation type="submission" date="2023-07" db="EMBL/GenBank/DDBJ databases">
        <title>Genomic Encyclopedia of Type Strains, Phase IV (KMG-IV): sequencing the most valuable type-strain genomes for metagenomic binning, comparative biology and taxonomic classification.</title>
        <authorList>
            <person name="Goeker M."/>
        </authorList>
    </citation>
    <scope>NUCLEOTIDE SEQUENCE [LARGE SCALE GENOMIC DNA]</scope>
    <source>
        <strain evidence="2 3">DSM 23948</strain>
    </source>
</reference>
<dbReference type="RefSeq" id="WP_307152096.1">
    <property type="nucleotide sequence ID" value="NZ_JAUSTU010000033.1"/>
</dbReference>